<evidence type="ECO:0000256" key="2">
    <source>
        <dbReference type="ARBA" id="ARBA00023180"/>
    </source>
</evidence>
<dbReference type="GO" id="GO:0005886">
    <property type="term" value="C:plasma membrane"/>
    <property type="evidence" value="ECO:0000318"/>
    <property type="project" value="GO_Central"/>
</dbReference>
<dbReference type="RefSeq" id="XP_009018218.1">
    <property type="nucleotide sequence ID" value="XM_009019970.1"/>
</dbReference>
<accession>T1FTE7</accession>
<reference evidence="4 6" key="2">
    <citation type="journal article" date="2013" name="Nature">
        <title>Insights into bilaterian evolution from three spiralian genomes.</title>
        <authorList>
            <person name="Simakov O."/>
            <person name="Marletaz F."/>
            <person name="Cho S.J."/>
            <person name="Edsinger-Gonzales E."/>
            <person name="Havlak P."/>
            <person name="Hellsten U."/>
            <person name="Kuo D.H."/>
            <person name="Larsson T."/>
            <person name="Lv J."/>
            <person name="Arendt D."/>
            <person name="Savage R."/>
            <person name="Osoegawa K."/>
            <person name="de Jong P."/>
            <person name="Grimwood J."/>
            <person name="Chapman J.A."/>
            <person name="Shapiro H."/>
            <person name="Aerts A."/>
            <person name="Otillar R.P."/>
            <person name="Terry A.Y."/>
            <person name="Boore J.L."/>
            <person name="Grigoriev I.V."/>
            <person name="Lindberg D.R."/>
            <person name="Seaver E.C."/>
            <person name="Weisblat D.A."/>
            <person name="Putnam N.H."/>
            <person name="Rokhsar D.S."/>
        </authorList>
    </citation>
    <scope>NUCLEOTIDE SEQUENCE</scope>
</reference>
<feature type="chain" id="PRO_5010980977" description="Protein quiver" evidence="3">
    <location>
        <begin position="30"/>
        <end position="247"/>
    </location>
</feature>
<dbReference type="EMBL" id="KB096590">
    <property type="protein sequence ID" value="ESO03661.1"/>
    <property type="molecule type" value="Genomic_DNA"/>
</dbReference>
<protein>
    <recommendedName>
        <fullName evidence="7">Protein quiver</fullName>
    </recommendedName>
</protein>
<sequence>MTSRNGKNINNVFVIFAIFIITNLPKVSSINCFSCSPADSNCGPTYYVEKDKVNVCNGEWCQKITAYYNGEQLITRECLKSPPQATTNYTIGCRNVNILGSTAEICTCNVDYCNGYTNPTADVLSMNNDNILNNNNYNNYNNIKCVMCVGQQCNDPVNKTLYTCRSMACFKNIYTSNGISVTVKGCSSLIASTIDDCKTRTYNGVTSNKCLCSEGQYCNASHGLESSRGMILALLACLGAIFGFFRV</sequence>
<dbReference type="PANTHER" id="PTHR33562">
    <property type="entry name" value="ATILLA, ISOFORM B-RELATED-RELATED"/>
    <property type="match status" value="1"/>
</dbReference>
<evidence type="ECO:0000313" key="6">
    <source>
        <dbReference type="Proteomes" id="UP000015101"/>
    </source>
</evidence>
<proteinExistence type="predicted"/>
<evidence type="ECO:0000256" key="1">
    <source>
        <dbReference type="ARBA" id="ARBA00022729"/>
    </source>
</evidence>
<evidence type="ECO:0000313" key="5">
    <source>
        <dbReference type="EnsemblMetazoa" id="HelroP191910"/>
    </source>
</evidence>
<dbReference type="Pfam" id="PF17064">
    <property type="entry name" value="QVR"/>
    <property type="match status" value="1"/>
</dbReference>
<feature type="signal peptide" evidence="3">
    <location>
        <begin position="1"/>
        <end position="29"/>
    </location>
</feature>
<dbReference type="GO" id="GO:0030431">
    <property type="term" value="P:sleep"/>
    <property type="evidence" value="ECO:0007669"/>
    <property type="project" value="InterPro"/>
</dbReference>
<name>T1FTE7_HELRO</name>
<keyword evidence="2" id="KW-0325">Glycoprotein</keyword>
<dbReference type="InterPro" id="IPR050975">
    <property type="entry name" value="Sleep_regulator"/>
</dbReference>
<dbReference type="CTD" id="20212094"/>
<dbReference type="GO" id="GO:0032222">
    <property type="term" value="P:regulation of synaptic transmission, cholinergic"/>
    <property type="evidence" value="ECO:0007669"/>
    <property type="project" value="InterPro"/>
</dbReference>
<keyword evidence="1 3" id="KW-0732">Signal</keyword>
<gene>
    <name evidence="5" type="primary">20212094</name>
    <name evidence="4" type="ORF">HELRODRAFT_191910</name>
</gene>
<dbReference type="InterPro" id="IPR031424">
    <property type="entry name" value="QVR-like"/>
</dbReference>
<evidence type="ECO:0008006" key="7">
    <source>
        <dbReference type="Google" id="ProtNLM"/>
    </source>
</evidence>
<dbReference type="KEGG" id="hro:HELRODRAFT_191910"/>
<dbReference type="InParanoid" id="T1FTE7"/>
<organism evidence="5 6">
    <name type="scientific">Helobdella robusta</name>
    <name type="common">Californian leech</name>
    <dbReference type="NCBI Taxonomy" id="6412"/>
    <lineage>
        <taxon>Eukaryota</taxon>
        <taxon>Metazoa</taxon>
        <taxon>Spiralia</taxon>
        <taxon>Lophotrochozoa</taxon>
        <taxon>Annelida</taxon>
        <taxon>Clitellata</taxon>
        <taxon>Hirudinea</taxon>
        <taxon>Rhynchobdellida</taxon>
        <taxon>Glossiphoniidae</taxon>
        <taxon>Helobdella</taxon>
    </lineage>
</organism>
<evidence type="ECO:0000256" key="3">
    <source>
        <dbReference type="SAM" id="SignalP"/>
    </source>
</evidence>
<dbReference type="EMBL" id="AMQM01004522">
    <property type="status" value="NOT_ANNOTATED_CDS"/>
    <property type="molecule type" value="Genomic_DNA"/>
</dbReference>
<dbReference type="GeneID" id="20212094"/>
<keyword evidence="6" id="KW-1185">Reference proteome</keyword>
<dbReference type="PANTHER" id="PTHR33562:SF18">
    <property type="entry name" value="BOUDIN-RELATED"/>
    <property type="match status" value="1"/>
</dbReference>
<reference evidence="6" key="1">
    <citation type="submission" date="2012-12" db="EMBL/GenBank/DDBJ databases">
        <authorList>
            <person name="Hellsten U."/>
            <person name="Grimwood J."/>
            <person name="Chapman J.A."/>
            <person name="Shapiro H."/>
            <person name="Aerts A."/>
            <person name="Otillar R.P."/>
            <person name="Terry A.Y."/>
            <person name="Boore J.L."/>
            <person name="Simakov O."/>
            <person name="Marletaz F."/>
            <person name="Cho S.-J."/>
            <person name="Edsinger-Gonzales E."/>
            <person name="Havlak P."/>
            <person name="Kuo D.-H."/>
            <person name="Larsson T."/>
            <person name="Lv J."/>
            <person name="Arendt D."/>
            <person name="Savage R."/>
            <person name="Osoegawa K."/>
            <person name="de Jong P."/>
            <person name="Lindberg D.R."/>
            <person name="Seaver E.C."/>
            <person name="Weisblat D.A."/>
            <person name="Putnam N.H."/>
            <person name="Grigoriev I.V."/>
            <person name="Rokhsar D.S."/>
        </authorList>
    </citation>
    <scope>NUCLEOTIDE SEQUENCE</scope>
</reference>
<evidence type="ECO:0000313" key="4">
    <source>
        <dbReference type="EMBL" id="ESO03661.1"/>
    </source>
</evidence>
<reference evidence="5" key="3">
    <citation type="submission" date="2015-06" db="UniProtKB">
        <authorList>
            <consortium name="EnsemblMetazoa"/>
        </authorList>
    </citation>
    <scope>IDENTIFICATION</scope>
</reference>
<dbReference type="HOGENOM" id="CLU_1125601_0_0_1"/>
<dbReference type="EnsemblMetazoa" id="HelroT191910">
    <property type="protein sequence ID" value="HelroP191910"/>
    <property type="gene ID" value="HelroG191910"/>
</dbReference>
<dbReference type="AlphaFoldDB" id="T1FTE7"/>
<dbReference type="Proteomes" id="UP000015101">
    <property type="component" value="Unassembled WGS sequence"/>
</dbReference>